<feature type="compositionally biased region" description="Low complexity" evidence="2">
    <location>
        <begin position="1304"/>
        <end position="1335"/>
    </location>
</feature>
<feature type="region of interest" description="Disordered" evidence="2">
    <location>
        <begin position="1462"/>
        <end position="1505"/>
    </location>
</feature>
<feature type="region of interest" description="Disordered" evidence="2">
    <location>
        <begin position="1246"/>
        <end position="1373"/>
    </location>
</feature>
<feature type="compositionally biased region" description="Polar residues" evidence="2">
    <location>
        <begin position="1769"/>
        <end position="1782"/>
    </location>
</feature>
<feature type="compositionally biased region" description="Basic and acidic residues" evidence="2">
    <location>
        <begin position="1336"/>
        <end position="1354"/>
    </location>
</feature>
<feature type="coiled-coil region" evidence="1">
    <location>
        <begin position="1028"/>
        <end position="1100"/>
    </location>
</feature>
<feature type="compositionally biased region" description="Pro residues" evidence="2">
    <location>
        <begin position="1291"/>
        <end position="1303"/>
    </location>
</feature>
<evidence type="ECO:0000256" key="1">
    <source>
        <dbReference type="SAM" id="Coils"/>
    </source>
</evidence>
<dbReference type="PANTHER" id="PTHR24216:SF65">
    <property type="entry name" value="PAXILLIN-LIKE PROTEIN 1"/>
    <property type="match status" value="1"/>
</dbReference>
<feature type="region of interest" description="Disordered" evidence="2">
    <location>
        <begin position="1"/>
        <end position="50"/>
    </location>
</feature>
<feature type="region of interest" description="Disordered" evidence="2">
    <location>
        <begin position="962"/>
        <end position="992"/>
    </location>
</feature>
<feature type="compositionally biased region" description="Basic residues" evidence="2">
    <location>
        <begin position="1484"/>
        <end position="1495"/>
    </location>
</feature>
<feature type="compositionally biased region" description="Basic and acidic residues" evidence="2">
    <location>
        <begin position="1581"/>
        <end position="1621"/>
    </location>
</feature>
<feature type="region of interest" description="Disordered" evidence="2">
    <location>
        <begin position="1765"/>
        <end position="1796"/>
    </location>
</feature>
<feature type="compositionally biased region" description="Basic and acidic residues" evidence="2">
    <location>
        <begin position="1246"/>
        <end position="1275"/>
    </location>
</feature>
<reference evidence="3 4" key="1">
    <citation type="submission" date="2024-02" db="EMBL/GenBank/DDBJ databases">
        <authorList>
            <person name="Chen Y."/>
            <person name="Shah S."/>
            <person name="Dougan E. K."/>
            <person name="Thang M."/>
            <person name="Chan C."/>
        </authorList>
    </citation>
    <scope>NUCLEOTIDE SEQUENCE [LARGE SCALE GENOMIC DNA]</scope>
</reference>
<feature type="compositionally biased region" description="Basic and acidic residues" evidence="2">
    <location>
        <begin position="1783"/>
        <end position="1796"/>
    </location>
</feature>
<comment type="caution">
    <text evidence="3">The sequence shown here is derived from an EMBL/GenBank/DDBJ whole genome shotgun (WGS) entry which is preliminary data.</text>
</comment>
<accession>A0ABP0R1T2</accession>
<protein>
    <submittedName>
        <fullName evidence="3">Uncharacterized protein</fullName>
    </submittedName>
</protein>
<feature type="compositionally biased region" description="Basic and acidic residues" evidence="2">
    <location>
        <begin position="977"/>
        <end position="992"/>
    </location>
</feature>
<feature type="compositionally biased region" description="Basic and acidic residues" evidence="2">
    <location>
        <begin position="1462"/>
        <end position="1482"/>
    </location>
</feature>
<evidence type="ECO:0000256" key="2">
    <source>
        <dbReference type="SAM" id="MobiDB-lite"/>
    </source>
</evidence>
<feature type="compositionally biased region" description="Acidic residues" evidence="2">
    <location>
        <begin position="143"/>
        <end position="167"/>
    </location>
</feature>
<feature type="region of interest" description="Disordered" evidence="2">
    <location>
        <begin position="1580"/>
        <end position="1623"/>
    </location>
</feature>
<feature type="coiled-coil region" evidence="1">
    <location>
        <begin position="1188"/>
        <end position="1222"/>
    </location>
</feature>
<gene>
    <name evidence="3" type="ORF">CCMP2556_LOCUS44527</name>
</gene>
<sequence>MPTIPNIDEDMEAPAEAAGVPLGSGQPEMPEHSEREGCEGGSEDEGDIHCDPGCCPSCEQKFGEPDKEGSWYELKEYFKKDERGVEGVVVLDGPKKVLLGHRLSASKTTQSEHADRASMDAVQQEDAEKLKIQDEEAAALADREEEEEAEPVVDDDEDEKGSSDEDNWGVPKVQEKPKPKPGRTGGAQKRQREKQEEEASKTVPKQQAVESMPPPKNPARVPTTVPKTLDKLISQSNAMLQTLKQVNPLLVWQSQSKLKDCDVKLNKAVLFIEGLKAAEQTDACQSVLKELCKCTKDLDNWTNLINNLKPSSLDEVSDVLDFMNYIAENEGKIAKLLGKYPPECVKLAICELGRLYAEASVIAAPMTDGYRSALYQFISMVELQQFKSFSILSFGKICAAAKTFDNKALDESFFLELQLSIFNSWLDRLRTMPEEASQPLLSHIPDEFKQIQVAEDKYRTNSLQCEDAEGVEFQNASGLGLRVLMDFQKLAVCSTMLATSDSTSAEHLRPEEKGDIKMAISQKLWESATTVSKNVLSEKKAAEISSSVLDNARKLNAFLGSSECTPSDEFLAMVDGCKDLLDITATLASKEGGVPELGQALNDLKETMKQFGVDSMTKLGDWFAKQWLLVPETTGFDAVEKDNFRALTSSLKIRGRVCTSVLKEEPETNLRMLWTIEKVEAFLNNDDESEPSLRAAWILGKGIHDDLRVAKMSVFQNGQWASPCVRASQRLQQLVTQKGPGIVTKILQEQTEESVKTAQCLLAGLEGLSGRLPHIKSILEDLGNLDAYASMEAPKDLVQVCKDVSAIVKAVGYDMEILEALKPDAKSKIVLYLDQVKKALDTIIGDIEKDAATWEKLVLRYKPVLSAAEMWQPEKIAELSWMFAGDAAVDKETKELNVVSAQVVSTMMAMEVVINPDKYPDKLASSRQVCSFISRKLGLSKHDLTPLLMAKFDDLVAAAPSEVPQNADSAKQKRRRQSEAPDPKVSEGPQKRVDLCLQPVGIPAGDFRLELASIKGLKPYRTPDGRGRMDLEDEVQVQKRLRQEAEDSLAEVERRLGSIEVEQKKICRGTWTNGLVETDRAKQRAENLQLREEILDLTAKLEVERYRVRKLEGGTAAAASSAHTVEARGLGSHEASGLSPTAGPESKRLRLHAEATPAREQSDLMALRTLLSTTMRERDEALEKALRLQRVNRSVEELHQLLEKAMQDRERVNLIYKEIQKNPHLQGPAGAPSTGLSSVLAVAEMEGDRLGEESDPKPGPDPATEHLPPKMDKTRSPPAASGPPRRAYPPWVAPCPAPGPAAPAGPALGGPRLQAPGSPVEPLGRAQPGPAARAPPRSEPHEPRRPEAPGRAPERPTPLRTEKPPECNLPGPGALEMRAEVQISQEPTLHAVTASVHGVPRPTEELPTGPAVLSNSVGGMPARSRQLAGMCEPNSEEKVYQVSDLLRMRMVMAAATWNVREDPAAEEEHPGIQVREVSDVLPRRSQRKTEKRKKSKASDTPEVHCPSVQSWKVQLRRAALAKQHLESSKSGAWHIAKVQDLKSINFLLDHMKQAVEEHLQRQAARVILRRYRHYKHRLKQRLREAEKQERQKPQTEALREEMRKLSEERRKQQEQLEEQRAARATAEALRETLVEHSKVEVMPFATTGASALGATSTSSQVLDGEDEDADSVGSSFHESSMVEEVDGKSLLQQRPPVDGATGAEGAEKRLTKETLEAKEEGQKILELVHTEDFALERFFNQLDTTPTCALPAACALPELPAPRPECPRSTNANDLEAESQTSDGRDADTSESKRSLREQMRALAEQRQAEMAKQQRADALRRLRRKVGPKPSEETLSGLLSRCQGDVSRAASAFFNGYVYA</sequence>
<evidence type="ECO:0000313" key="3">
    <source>
        <dbReference type="EMBL" id="CAK9093082.1"/>
    </source>
</evidence>
<dbReference type="PANTHER" id="PTHR24216">
    <property type="entry name" value="PAXILLIN-RELATED"/>
    <property type="match status" value="1"/>
</dbReference>
<feature type="compositionally biased region" description="Basic and acidic residues" evidence="2">
    <location>
        <begin position="29"/>
        <end position="38"/>
    </location>
</feature>
<name>A0ABP0R1T2_9DINO</name>
<feature type="region of interest" description="Disordered" evidence="2">
    <location>
        <begin position="93"/>
        <end position="223"/>
    </location>
</feature>
<keyword evidence="4" id="KW-1185">Reference proteome</keyword>
<organism evidence="3 4">
    <name type="scientific">Durusdinium trenchii</name>
    <dbReference type="NCBI Taxonomy" id="1381693"/>
    <lineage>
        <taxon>Eukaryota</taxon>
        <taxon>Sar</taxon>
        <taxon>Alveolata</taxon>
        <taxon>Dinophyceae</taxon>
        <taxon>Suessiales</taxon>
        <taxon>Symbiodiniaceae</taxon>
        <taxon>Durusdinium</taxon>
    </lineage>
</organism>
<dbReference type="EMBL" id="CAXAMN010025151">
    <property type="protein sequence ID" value="CAK9093082.1"/>
    <property type="molecule type" value="Genomic_DNA"/>
</dbReference>
<keyword evidence="1" id="KW-0175">Coiled coil</keyword>
<dbReference type="Proteomes" id="UP001642484">
    <property type="component" value="Unassembled WGS sequence"/>
</dbReference>
<evidence type="ECO:0000313" key="4">
    <source>
        <dbReference type="Proteomes" id="UP001642484"/>
    </source>
</evidence>
<feature type="compositionally biased region" description="Low complexity" evidence="2">
    <location>
        <begin position="1276"/>
        <end position="1290"/>
    </location>
</feature>
<proteinExistence type="predicted"/>
<feature type="region of interest" description="Disordered" evidence="2">
    <location>
        <begin position="1653"/>
        <end position="1673"/>
    </location>
</feature>